<protein>
    <recommendedName>
        <fullName evidence="5">Calcineurin-like phosphoesterase domain-containing protein</fullName>
    </recommendedName>
</protein>
<sequence length="203" mass="23279">MPLLIVPGNHDIPLYNPFKRFLHPFKNYIQYVSSQLEASFSTEEVNILGVNSATPFKIKDGNLSDEAIAQIKNHFSNTPNQLNILFFHHNLQYFLGLHQPLNNTAEFLTYLKESPIHIVCTGHLHYATLKLINKNRGEQCALLHAGSTFCPRTHDGKNSYYSMNVNQLRCSIDWRVFHNKAFKSDQIYDLDFSPKGITDGKLQ</sequence>
<comment type="similarity">
    <text evidence="4">Belongs to the cyclic nucleotide phosphodiesterase class-III family.</text>
</comment>
<evidence type="ECO:0000256" key="3">
    <source>
        <dbReference type="ARBA" id="ARBA00023004"/>
    </source>
</evidence>
<dbReference type="AlphaFoldDB" id="A0A6F8T8M4"/>
<dbReference type="InterPro" id="IPR050884">
    <property type="entry name" value="CNP_phosphodiesterase-III"/>
</dbReference>
<dbReference type="SUPFAM" id="SSF56300">
    <property type="entry name" value="Metallo-dependent phosphatases"/>
    <property type="match status" value="1"/>
</dbReference>
<feature type="domain" description="Calcineurin-like phosphoesterase" evidence="5">
    <location>
        <begin position="2"/>
        <end position="126"/>
    </location>
</feature>
<organism evidence="6 7">
    <name type="scientific">Legionella antarctica</name>
    <dbReference type="NCBI Taxonomy" id="2708020"/>
    <lineage>
        <taxon>Bacteria</taxon>
        <taxon>Pseudomonadati</taxon>
        <taxon>Pseudomonadota</taxon>
        <taxon>Gammaproteobacteria</taxon>
        <taxon>Legionellales</taxon>
        <taxon>Legionellaceae</taxon>
        <taxon>Legionella</taxon>
    </lineage>
</organism>
<evidence type="ECO:0000256" key="4">
    <source>
        <dbReference type="ARBA" id="ARBA00025742"/>
    </source>
</evidence>
<dbReference type="GO" id="GO:0046872">
    <property type="term" value="F:metal ion binding"/>
    <property type="evidence" value="ECO:0007669"/>
    <property type="project" value="UniProtKB-KW"/>
</dbReference>
<dbReference type="PANTHER" id="PTHR42988:SF2">
    <property type="entry name" value="CYCLIC NUCLEOTIDE PHOSPHODIESTERASE CBUA0032-RELATED"/>
    <property type="match status" value="1"/>
</dbReference>
<accession>A0A6F8T8M4</accession>
<dbReference type="Gene3D" id="3.60.21.10">
    <property type="match status" value="1"/>
</dbReference>
<dbReference type="PANTHER" id="PTHR42988">
    <property type="entry name" value="PHOSPHOHYDROLASE"/>
    <property type="match status" value="1"/>
</dbReference>
<name>A0A6F8T8M4_9GAMM</name>
<dbReference type="Pfam" id="PF00149">
    <property type="entry name" value="Metallophos"/>
    <property type="match status" value="1"/>
</dbReference>
<keyword evidence="2" id="KW-0378">Hydrolase</keyword>
<keyword evidence="3" id="KW-0408">Iron</keyword>
<evidence type="ECO:0000313" key="6">
    <source>
        <dbReference type="EMBL" id="BCA96801.1"/>
    </source>
</evidence>
<evidence type="ECO:0000313" key="7">
    <source>
        <dbReference type="Proteomes" id="UP000502894"/>
    </source>
</evidence>
<proteinExistence type="inferred from homology"/>
<dbReference type="InterPro" id="IPR004843">
    <property type="entry name" value="Calcineurin-like_PHP"/>
</dbReference>
<gene>
    <name evidence="6" type="ORF">TUM19329_31620</name>
</gene>
<dbReference type="InterPro" id="IPR029052">
    <property type="entry name" value="Metallo-depent_PP-like"/>
</dbReference>
<dbReference type="EMBL" id="AP022839">
    <property type="protein sequence ID" value="BCA96801.1"/>
    <property type="molecule type" value="Genomic_DNA"/>
</dbReference>
<evidence type="ECO:0000256" key="2">
    <source>
        <dbReference type="ARBA" id="ARBA00022801"/>
    </source>
</evidence>
<dbReference type="GO" id="GO:0016787">
    <property type="term" value="F:hydrolase activity"/>
    <property type="evidence" value="ECO:0007669"/>
    <property type="project" value="UniProtKB-KW"/>
</dbReference>
<evidence type="ECO:0000259" key="5">
    <source>
        <dbReference type="Pfam" id="PF00149"/>
    </source>
</evidence>
<evidence type="ECO:0000256" key="1">
    <source>
        <dbReference type="ARBA" id="ARBA00022723"/>
    </source>
</evidence>
<dbReference type="KEGG" id="lant:TUM19329_31620"/>
<keyword evidence="1" id="KW-0479">Metal-binding</keyword>
<reference evidence="6" key="1">
    <citation type="journal article" date="2020" name="Microbiol. Resour. Announc.">
        <title>Complete Genome Sequence of Novel Psychrotolerant Legionella Strain TUM19329, Isolated from Antarctic Lake Sediment.</title>
        <authorList>
            <person name="Shimada S."/>
            <person name="Nakai R."/>
            <person name="Aoki K."/>
            <person name="Shimoeda N."/>
            <person name="Ohno G."/>
            <person name="Miyazaki Y."/>
            <person name="Kudoh S."/>
            <person name="Imura S."/>
            <person name="Watanabe K."/>
            <person name="Ishii Y."/>
            <person name="Tateda K."/>
        </authorList>
    </citation>
    <scope>NUCLEOTIDE SEQUENCE [LARGE SCALE GENOMIC DNA]</scope>
    <source>
        <strain evidence="6">TUM19329</strain>
    </source>
</reference>
<dbReference type="Proteomes" id="UP000502894">
    <property type="component" value="Chromosome"/>
</dbReference>
<keyword evidence="7" id="KW-1185">Reference proteome</keyword>